<evidence type="ECO:0008006" key="3">
    <source>
        <dbReference type="Google" id="ProtNLM"/>
    </source>
</evidence>
<sequence length="187" mass="21803">MEATRFNIEKFDGITNFNLWQVRMSAMLIESDLDRILAKRKPNNMEQSEYDKLDKNGHLLSKDTLCNEFGSNSKLDRQASILVASRKQDPKYRYCKKLGYIKADCYKLRNKRATESNEEDLASANLAYDKGQNKFDVLTRKRHRPNDATTDVPMRRDISSRRGDVLCNFSVFFSQLNFVLVYHLNSN</sequence>
<proteinExistence type="predicted"/>
<organism evidence="1 2">
    <name type="scientific">Gossypium arboreum</name>
    <name type="common">Tree cotton</name>
    <name type="synonym">Gossypium nanking</name>
    <dbReference type="NCBI Taxonomy" id="29729"/>
    <lineage>
        <taxon>Eukaryota</taxon>
        <taxon>Viridiplantae</taxon>
        <taxon>Streptophyta</taxon>
        <taxon>Embryophyta</taxon>
        <taxon>Tracheophyta</taxon>
        <taxon>Spermatophyta</taxon>
        <taxon>Magnoliopsida</taxon>
        <taxon>eudicotyledons</taxon>
        <taxon>Gunneridae</taxon>
        <taxon>Pentapetalae</taxon>
        <taxon>rosids</taxon>
        <taxon>malvids</taxon>
        <taxon>Malvales</taxon>
        <taxon>Malvaceae</taxon>
        <taxon>Malvoideae</taxon>
        <taxon>Gossypium</taxon>
    </lineage>
</organism>
<evidence type="ECO:0000313" key="2">
    <source>
        <dbReference type="Proteomes" id="UP001358586"/>
    </source>
</evidence>
<keyword evidence="2" id="KW-1185">Reference proteome</keyword>
<comment type="caution">
    <text evidence="1">The sequence shown here is derived from an EMBL/GenBank/DDBJ whole genome shotgun (WGS) entry which is preliminary data.</text>
</comment>
<dbReference type="EMBL" id="JARKNE010000007">
    <property type="protein sequence ID" value="KAK5819356.1"/>
    <property type="molecule type" value="Genomic_DNA"/>
</dbReference>
<dbReference type="Proteomes" id="UP001358586">
    <property type="component" value="Chromosome 7"/>
</dbReference>
<protein>
    <recommendedName>
        <fullName evidence="3">Retrovirus-related Pol polyprotein from transposon TNT 1-94</fullName>
    </recommendedName>
</protein>
<reference evidence="1 2" key="1">
    <citation type="submission" date="2023-03" db="EMBL/GenBank/DDBJ databases">
        <title>WGS of Gossypium arboreum.</title>
        <authorList>
            <person name="Yu D."/>
        </authorList>
    </citation>
    <scope>NUCLEOTIDE SEQUENCE [LARGE SCALE GENOMIC DNA]</scope>
    <source>
        <tissue evidence="1">Leaf</tissue>
    </source>
</reference>
<gene>
    <name evidence="1" type="ORF">PVK06_024346</name>
</gene>
<evidence type="ECO:0000313" key="1">
    <source>
        <dbReference type="EMBL" id="KAK5819356.1"/>
    </source>
</evidence>
<accession>A0ABR0PDQ8</accession>
<name>A0ABR0PDQ8_GOSAR</name>